<reference evidence="2" key="2">
    <citation type="submission" date="2023-05" db="EMBL/GenBank/DDBJ databases">
        <authorList>
            <consortium name="Lawrence Berkeley National Laboratory"/>
            <person name="Steindorff A."/>
            <person name="Hensen N."/>
            <person name="Bonometti L."/>
            <person name="Westerberg I."/>
            <person name="Brannstrom I.O."/>
            <person name="Guillou S."/>
            <person name="Cros-Aarteil S."/>
            <person name="Calhoun S."/>
            <person name="Haridas S."/>
            <person name="Kuo A."/>
            <person name="Mondo S."/>
            <person name="Pangilinan J."/>
            <person name="Riley R."/>
            <person name="Labutti K."/>
            <person name="Andreopoulos B."/>
            <person name="Lipzen A."/>
            <person name="Chen C."/>
            <person name="Yanf M."/>
            <person name="Daum C."/>
            <person name="Ng V."/>
            <person name="Clum A."/>
            <person name="Ohm R."/>
            <person name="Martin F."/>
            <person name="Silar P."/>
            <person name="Natvig D."/>
            <person name="Lalanne C."/>
            <person name="Gautier V."/>
            <person name="Ament-Velasquez S.L."/>
            <person name="Kruys A."/>
            <person name="Hutchinson M.I."/>
            <person name="Powell A.J."/>
            <person name="Barry K."/>
            <person name="Miller A.N."/>
            <person name="Grigoriev I.V."/>
            <person name="Debuchy R."/>
            <person name="Gladieux P."/>
            <person name="Thoren M.H."/>
            <person name="Johannesson H."/>
        </authorList>
    </citation>
    <scope>NUCLEOTIDE SEQUENCE</scope>
    <source>
        <strain evidence="2">CBS 538.74</strain>
    </source>
</reference>
<keyword evidence="3" id="KW-1185">Reference proteome</keyword>
<comment type="caution">
    <text evidence="2">The sequence shown here is derived from an EMBL/GenBank/DDBJ whole genome shotgun (WGS) entry which is preliminary data.</text>
</comment>
<dbReference type="EMBL" id="MU856974">
    <property type="protein sequence ID" value="KAK4152437.1"/>
    <property type="molecule type" value="Genomic_DNA"/>
</dbReference>
<reference evidence="2" key="1">
    <citation type="journal article" date="2023" name="Mol. Phylogenet. Evol.">
        <title>Genome-scale phylogeny and comparative genomics of the fungal order Sordariales.</title>
        <authorList>
            <person name="Hensen N."/>
            <person name="Bonometti L."/>
            <person name="Westerberg I."/>
            <person name="Brannstrom I.O."/>
            <person name="Guillou S."/>
            <person name="Cros-Aarteil S."/>
            <person name="Calhoun S."/>
            <person name="Haridas S."/>
            <person name="Kuo A."/>
            <person name="Mondo S."/>
            <person name="Pangilinan J."/>
            <person name="Riley R."/>
            <person name="LaButti K."/>
            <person name="Andreopoulos B."/>
            <person name="Lipzen A."/>
            <person name="Chen C."/>
            <person name="Yan M."/>
            <person name="Daum C."/>
            <person name="Ng V."/>
            <person name="Clum A."/>
            <person name="Steindorff A."/>
            <person name="Ohm R.A."/>
            <person name="Martin F."/>
            <person name="Silar P."/>
            <person name="Natvig D.O."/>
            <person name="Lalanne C."/>
            <person name="Gautier V."/>
            <person name="Ament-Velasquez S.L."/>
            <person name="Kruys A."/>
            <person name="Hutchinson M.I."/>
            <person name="Powell A.J."/>
            <person name="Barry K."/>
            <person name="Miller A.N."/>
            <person name="Grigoriev I.V."/>
            <person name="Debuchy R."/>
            <person name="Gladieux P."/>
            <person name="Hiltunen Thoren M."/>
            <person name="Johannesson H."/>
        </authorList>
    </citation>
    <scope>NUCLEOTIDE SEQUENCE</scope>
    <source>
        <strain evidence="2">CBS 538.74</strain>
    </source>
</reference>
<evidence type="ECO:0000256" key="1">
    <source>
        <dbReference type="SAM" id="MobiDB-lite"/>
    </source>
</evidence>
<evidence type="ECO:0000313" key="2">
    <source>
        <dbReference type="EMBL" id="KAK4152437.1"/>
    </source>
</evidence>
<proteinExistence type="predicted"/>
<evidence type="ECO:0000313" key="3">
    <source>
        <dbReference type="Proteomes" id="UP001302745"/>
    </source>
</evidence>
<protein>
    <submittedName>
        <fullName evidence="2">Uncharacterized protein</fullName>
    </submittedName>
</protein>
<accession>A0AAN6ZVH0</accession>
<dbReference type="AlphaFoldDB" id="A0AAN6ZVH0"/>
<name>A0AAN6ZVH0_9PEZI</name>
<gene>
    <name evidence="2" type="ORF">C8A00DRAFT_16250</name>
</gene>
<dbReference type="Proteomes" id="UP001302745">
    <property type="component" value="Unassembled WGS sequence"/>
</dbReference>
<organism evidence="2 3">
    <name type="scientific">Chaetomidium leptoderma</name>
    <dbReference type="NCBI Taxonomy" id="669021"/>
    <lineage>
        <taxon>Eukaryota</taxon>
        <taxon>Fungi</taxon>
        <taxon>Dikarya</taxon>
        <taxon>Ascomycota</taxon>
        <taxon>Pezizomycotina</taxon>
        <taxon>Sordariomycetes</taxon>
        <taxon>Sordariomycetidae</taxon>
        <taxon>Sordariales</taxon>
        <taxon>Chaetomiaceae</taxon>
        <taxon>Chaetomidium</taxon>
    </lineage>
</organism>
<sequence length="79" mass="8435">MAPAPPSRPHIKGPLQPPRPPPTTISYTQAPRIKSETDVNLAGSNQVAYKDVSLTTLPQPFVNPGDAFSQLKLSARGES</sequence>
<feature type="region of interest" description="Disordered" evidence="1">
    <location>
        <begin position="1"/>
        <end position="27"/>
    </location>
</feature>